<keyword evidence="1" id="KW-0614">Plasmid</keyword>
<dbReference type="AlphaFoldDB" id="E3HD13"/>
<geneLocation type="plasmid" evidence="1 2">
    <name>pILYOP01</name>
</geneLocation>
<keyword evidence="2" id="KW-1185">Reference proteome</keyword>
<proteinExistence type="predicted"/>
<dbReference type="RefSeq" id="WP_013388728.1">
    <property type="nucleotide sequence ID" value="NC_014633.1"/>
</dbReference>
<sequence length="108" mass="12358">MTKMCKCCNNLKGKELEKYIELIGDGRFICKKCGHLAADKKNLCLPVERLGAFIENPESNSEKTKKSSKFEKKLVKELKVSELREIIKDEIETFSKSNAETENTKQND</sequence>
<gene>
    <name evidence="1" type="ordered locus">Ilyop_2308</name>
</gene>
<reference evidence="1 2" key="1">
    <citation type="journal article" date="2010" name="Stand. Genomic Sci.">
        <title>Complete genome sequence of Ilyobacter polytropus type strain (CuHbu1).</title>
        <authorList>
            <person name="Sikorski J."/>
            <person name="Chertkov O."/>
            <person name="Lapidus A."/>
            <person name="Nolan M."/>
            <person name="Lucas S."/>
            <person name="Del Rio T.G."/>
            <person name="Tice H."/>
            <person name="Cheng J.F."/>
            <person name="Tapia R."/>
            <person name="Han C."/>
            <person name="Goodwin L."/>
            <person name="Pitluck S."/>
            <person name="Liolios K."/>
            <person name="Ivanova N."/>
            <person name="Mavromatis K."/>
            <person name="Mikhailova N."/>
            <person name="Pati A."/>
            <person name="Chen A."/>
            <person name="Palaniappan K."/>
            <person name="Land M."/>
            <person name="Hauser L."/>
            <person name="Chang Y.J."/>
            <person name="Jeffries C.D."/>
            <person name="Brambilla E."/>
            <person name="Yasawong M."/>
            <person name="Rohde M."/>
            <person name="Pukall R."/>
            <person name="Spring S."/>
            <person name="Goker M."/>
            <person name="Woyke T."/>
            <person name="Bristow J."/>
            <person name="Eisen J.A."/>
            <person name="Markowitz V."/>
            <person name="Hugenholtz P."/>
            <person name="Kyrpides N.C."/>
            <person name="Klenk H.P."/>
        </authorList>
    </citation>
    <scope>NUCLEOTIDE SEQUENCE [LARGE SCALE GENOMIC DNA]</scope>
    <source>
        <strain evidence="2">ATCC 51220 / DSM 2926 / LMG 16218 / CuHBu1</strain>
        <plasmid evidence="2">pILYOP01</plasmid>
    </source>
</reference>
<dbReference type="HOGENOM" id="CLU_2193396_0_0_0"/>
<dbReference type="EMBL" id="CP002282">
    <property type="protein sequence ID" value="ADO84069.1"/>
    <property type="molecule type" value="Genomic_DNA"/>
</dbReference>
<evidence type="ECO:0000313" key="1">
    <source>
        <dbReference type="EMBL" id="ADO84069.1"/>
    </source>
</evidence>
<dbReference type="KEGG" id="ipo:Ilyop_2308"/>
<accession>E3HD13</accession>
<dbReference type="OrthoDB" id="1551360at2"/>
<organism evidence="1 2">
    <name type="scientific">Ilyobacter polytropus (strain ATCC 51220 / DSM 2926 / LMG 16218 / CuHBu1)</name>
    <dbReference type="NCBI Taxonomy" id="572544"/>
    <lineage>
        <taxon>Bacteria</taxon>
        <taxon>Fusobacteriati</taxon>
        <taxon>Fusobacteriota</taxon>
        <taxon>Fusobacteriia</taxon>
        <taxon>Fusobacteriales</taxon>
        <taxon>Fusobacteriaceae</taxon>
        <taxon>Ilyobacter</taxon>
    </lineage>
</organism>
<protein>
    <submittedName>
        <fullName evidence="1">Uncharacterized protein</fullName>
    </submittedName>
</protein>
<dbReference type="Proteomes" id="UP000006875">
    <property type="component" value="Plasmid pILYOP01"/>
</dbReference>
<evidence type="ECO:0000313" key="2">
    <source>
        <dbReference type="Proteomes" id="UP000006875"/>
    </source>
</evidence>
<name>E3HD13_ILYPC</name>